<name>A0A6G7PY39_9BACT</name>
<protein>
    <submittedName>
        <fullName evidence="2">Cytochrome C</fullName>
    </submittedName>
</protein>
<evidence type="ECO:0000313" key="2">
    <source>
        <dbReference type="EMBL" id="QIJ72323.1"/>
    </source>
</evidence>
<gene>
    <name evidence="2" type="ORF">G4V39_08580</name>
</gene>
<reference evidence="2 3" key="1">
    <citation type="submission" date="2020-02" db="EMBL/GenBank/DDBJ databases">
        <title>Genome analysis of Thermosulfuriphilus ammonigenes ST65T, an anaerobic thermophilic chemolithoautotrophic bacterium isolated from a deep-sea hydrothermal vent.</title>
        <authorList>
            <person name="Slobodkina G."/>
            <person name="Allioux M."/>
            <person name="Merkel A."/>
            <person name="Alain K."/>
            <person name="Jebbar M."/>
            <person name="Slobodkin A."/>
        </authorList>
    </citation>
    <scope>NUCLEOTIDE SEQUENCE [LARGE SCALE GENOMIC DNA]</scope>
    <source>
        <strain evidence="2 3">ST65</strain>
    </source>
</reference>
<dbReference type="InterPro" id="IPR023155">
    <property type="entry name" value="Cyt_c-552/4"/>
</dbReference>
<dbReference type="EMBL" id="CP048877">
    <property type="protein sequence ID" value="QIJ72323.1"/>
    <property type="molecule type" value="Genomic_DNA"/>
</dbReference>
<dbReference type="KEGG" id="tav:G4V39_08580"/>
<keyword evidence="3" id="KW-1185">Reference proteome</keyword>
<proteinExistence type="predicted"/>
<evidence type="ECO:0000313" key="3">
    <source>
        <dbReference type="Proteomes" id="UP000502179"/>
    </source>
</evidence>
<dbReference type="NCBIfam" id="NF040886">
    <property type="entry name" value="cyt_C_like_Sec"/>
    <property type="match status" value="1"/>
</dbReference>
<sequence>MKSFALLLLSFCFLSGLGASSRAAQIDSLQELIKRYDSSSCKECHQEIYEEWQKSMHARSIFGRLGRTSATLITTIEKGLKRWPYSGVKEPEDVRIKHLMGCAKCHLPQLAQASDQVAQELVENLYAWYEDDDEEAEARLKSLNIGCLVCHNLKAITHKWVDGPPDPKAVYGDKVGSHEDETYPLLKKSPIMGESILCGQCHGLGPNLELDNPTQCATLYGSYLFAYVAEGGHETCQDCHMRRSGKGHDIQSYRDPAMYQQAVAIEVDGLAYYWRKSKAEGVIPLGVIRVALTNRAGHAIPDG</sequence>
<accession>A0A6G7PY39</accession>
<dbReference type="Gene3D" id="1.10.1130.10">
    <property type="entry name" value="Flavocytochrome C3, Chain A"/>
    <property type="match status" value="1"/>
</dbReference>
<dbReference type="Pfam" id="PF13435">
    <property type="entry name" value="Cytochrome_C554"/>
    <property type="match status" value="1"/>
</dbReference>
<dbReference type="AlphaFoldDB" id="A0A6G7PY39"/>
<dbReference type="SUPFAM" id="SSF48695">
    <property type="entry name" value="Multiheme cytochromes"/>
    <property type="match status" value="1"/>
</dbReference>
<feature type="domain" description="Cytochrome c-552/4" evidence="1">
    <location>
        <begin position="40"/>
        <end position="118"/>
    </location>
</feature>
<organism evidence="2 3">
    <name type="scientific">Thermosulfuriphilus ammonigenes</name>
    <dbReference type="NCBI Taxonomy" id="1936021"/>
    <lineage>
        <taxon>Bacteria</taxon>
        <taxon>Pseudomonadati</taxon>
        <taxon>Thermodesulfobacteriota</taxon>
        <taxon>Thermodesulfobacteria</taxon>
        <taxon>Thermodesulfobacteriales</taxon>
        <taxon>Thermodesulfobacteriaceae</taxon>
        <taxon>Thermosulfuriphilus</taxon>
    </lineage>
</organism>
<evidence type="ECO:0000259" key="1">
    <source>
        <dbReference type="Pfam" id="PF13435"/>
    </source>
</evidence>
<dbReference type="InterPro" id="IPR036280">
    <property type="entry name" value="Multihaem_cyt_sf"/>
</dbReference>
<dbReference type="Proteomes" id="UP000502179">
    <property type="component" value="Chromosome"/>
</dbReference>